<name>X5E6A8_9MICR</name>
<feature type="region of interest" description="Disordered" evidence="1">
    <location>
        <begin position="47"/>
        <end position="68"/>
    </location>
</feature>
<evidence type="ECO:0000313" key="2">
    <source>
        <dbReference type="EMBL" id="AHW68377.1"/>
    </source>
</evidence>
<reference evidence="2" key="1">
    <citation type="journal article" date="2015" name="Parasitol. Res.">
        <title>Morphological and molecular characterization of Nosema pernyi, a microsporidian parasite in Antheraea pernyi.</title>
        <authorList>
            <person name="Wang Y."/>
            <person name="Liu W."/>
            <person name="Jiang Y."/>
            <person name="Huang L."/>
            <person name="Irfan M."/>
            <person name="Shi S."/>
            <person name="Yang R."/>
            <person name="Qin L."/>
        </authorList>
    </citation>
    <scope>NUCLEOTIDE SEQUENCE</scope>
</reference>
<evidence type="ECO:0000256" key="1">
    <source>
        <dbReference type="SAM" id="MobiDB-lite"/>
    </source>
</evidence>
<protein>
    <submittedName>
        <fullName evidence="2">Uncharacterized protein</fullName>
    </submittedName>
</protein>
<organism evidence="2">
    <name type="scientific">Nosema pernyi</name>
    <dbReference type="NCBI Taxonomy" id="1112939"/>
    <lineage>
        <taxon>Eukaryota</taxon>
        <taxon>Fungi</taxon>
        <taxon>Fungi incertae sedis</taxon>
        <taxon>Microsporidia</taxon>
        <taxon>Nosematidae</taxon>
        <taxon>Nosema</taxon>
    </lineage>
</organism>
<sequence>MRKNVTMKRRNITRKDASKRIVLKRETVKVEKKEEGMIVKRETVKRIKKKGVSKNGNGDEQDTEDKHKTIGSKKADLEIVLPEETLTKIEMPKKAMIKKEVTSKETIKSGDFFKDLFEKYSIIETSDIYEEFDHFKKSHLDKLTFLNDQMLETYRLAFFYKFYNLKIPKIKYCGKTKVTMFNNALNEIKIESRNEEQHCGLICNLYSILNPINRNSS</sequence>
<accession>X5E6A8</accession>
<dbReference type="AlphaFoldDB" id="X5E6A8"/>
<proteinExistence type="evidence at transcript level"/>
<dbReference type="EMBL" id="KJ210700">
    <property type="protein sequence ID" value="AHW68377.1"/>
    <property type="molecule type" value="mRNA"/>
</dbReference>